<evidence type="ECO:0000256" key="4">
    <source>
        <dbReference type="ARBA" id="ARBA00023136"/>
    </source>
</evidence>
<evidence type="ECO:0000256" key="2">
    <source>
        <dbReference type="ARBA" id="ARBA00022692"/>
    </source>
</evidence>
<dbReference type="InterPro" id="IPR045263">
    <property type="entry name" value="GLUT"/>
</dbReference>
<evidence type="ECO:0000259" key="6">
    <source>
        <dbReference type="PROSITE" id="PS50850"/>
    </source>
</evidence>
<evidence type="ECO:0000313" key="7">
    <source>
        <dbReference type="Proteomes" id="UP000035680"/>
    </source>
</evidence>
<dbReference type="Proteomes" id="UP000035680">
    <property type="component" value="Unassembled WGS sequence"/>
</dbReference>
<dbReference type="GO" id="GO:0016020">
    <property type="term" value="C:membrane"/>
    <property type="evidence" value="ECO:0007669"/>
    <property type="project" value="UniProtKB-SubCell"/>
</dbReference>
<evidence type="ECO:0000313" key="8">
    <source>
        <dbReference type="WBParaSite" id="SVE_0127700.1"/>
    </source>
</evidence>
<sequence length="513" mass="57373">MQRNNDSSNHLITYYNDMTNFINILMKEGRIIPLILSSIFLSISPVGYHIVVLNVPGTIIQNSINESIFNNFEIKLNDSQLGFLWSLTVSSQAFGALIGCFSITYFVQKYGVKFTMFYINNIVLIVSSLLMFTSKYIFTFFLLFAGRVCVGLYTGMACGITPMFIKEVSPKHVKGALGCFLHIAVCIGSAISAILSLEFILGGPNTWGFLLLIPIFIGGIQMWIGKKMPDTPNFLLQNCDIKNTLSSIEYYYNIKQRSSDETLSKYSELVSNVPSQISIKEAFSDYNTRKGIILGMILNAAQIFCGSMASVSYSTFMFNSVSFSKLLTPFLPAIGSLISVLLTIPAIRFVEMYGRRQLIIVTLIICGSANYLMTLFSLLSQSKVSANWSTYAYSLTFLLMGIGYNIGIGPLAYFVPEELVHPRASSVALGFSICINWISTMTTNFIFYPMNIVIGGYSYLLFALPTTLFTIFLYFYLPETKSPSYDSDSETLTCNLLQNVYDDELTYGTFYQD</sequence>
<dbReference type="WBParaSite" id="SVE_0127700.1">
    <property type="protein sequence ID" value="SVE_0127700.1"/>
    <property type="gene ID" value="SVE_0127700"/>
</dbReference>
<feature type="transmembrane region" description="Helical" evidence="5">
    <location>
        <begin position="292"/>
        <end position="314"/>
    </location>
</feature>
<feature type="transmembrane region" description="Helical" evidence="5">
    <location>
        <begin position="118"/>
        <end position="138"/>
    </location>
</feature>
<feature type="transmembrane region" description="Helical" evidence="5">
    <location>
        <begin position="391"/>
        <end position="415"/>
    </location>
</feature>
<keyword evidence="4 5" id="KW-0472">Membrane</keyword>
<dbReference type="InterPro" id="IPR036259">
    <property type="entry name" value="MFS_trans_sf"/>
</dbReference>
<dbReference type="PROSITE" id="PS00216">
    <property type="entry name" value="SUGAR_TRANSPORT_1"/>
    <property type="match status" value="1"/>
</dbReference>
<reference evidence="7" key="1">
    <citation type="submission" date="2014-07" db="EMBL/GenBank/DDBJ databases">
        <authorList>
            <person name="Martin A.A"/>
            <person name="De Silva N."/>
        </authorList>
    </citation>
    <scope>NUCLEOTIDE SEQUENCE</scope>
</reference>
<dbReference type="InterPro" id="IPR005828">
    <property type="entry name" value="MFS_sugar_transport-like"/>
</dbReference>
<feature type="transmembrane region" description="Helical" evidence="5">
    <location>
        <begin position="326"/>
        <end position="346"/>
    </location>
</feature>
<evidence type="ECO:0000256" key="5">
    <source>
        <dbReference type="SAM" id="Phobius"/>
    </source>
</evidence>
<feature type="transmembrane region" description="Helical" evidence="5">
    <location>
        <begin position="358"/>
        <end position="379"/>
    </location>
</feature>
<feature type="transmembrane region" description="Helical" evidence="5">
    <location>
        <begin position="177"/>
        <end position="201"/>
    </location>
</feature>
<protein>
    <submittedName>
        <fullName evidence="8">MFS domain-containing protein</fullName>
    </submittedName>
</protein>
<keyword evidence="3 5" id="KW-1133">Transmembrane helix</keyword>
<feature type="domain" description="Major facilitator superfamily (MFS) profile" evidence="6">
    <location>
        <begin position="35"/>
        <end position="481"/>
    </location>
</feature>
<dbReference type="InterPro" id="IPR005829">
    <property type="entry name" value="Sugar_transporter_CS"/>
</dbReference>
<comment type="subcellular location">
    <subcellularLocation>
        <location evidence="1">Membrane</location>
        <topology evidence="1">Multi-pass membrane protein</topology>
    </subcellularLocation>
</comment>
<dbReference type="SUPFAM" id="SSF103473">
    <property type="entry name" value="MFS general substrate transporter"/>
    <property type="match status" value="1"/>
</dbReference>
<dbReference type="PANTHER" id="PTHR23503">
    <property type="entry name" value="SOLUTE CARRIER FAMILY 2"/>
    <property type="match status" value="1"/>
</dbReference>
<feature type="transmembrane region" description="Helical" evidence="5">
    <location>
        <begin position="456"/>
        <end position="477"/>
    </location>
</feature>
<evidence type="ECO:0000256" key="1">
    <source>
        <dbReference type="ARBA" id="ARBA00004141"/>
    </source>
</evidence>
<feature type="transmembrane region" description="Helical" evidence="5">
    <location>
        <begin position="207"/>
        <end position="224"/>
    </location>
</feature>
<dbReference type="PANTHER" id="PTHR23503:SF50">
    <property type="entry name" value="MAJOR FACILITATOR SUPERFAMILY (MFS) PROFILE DOMAIN-CONTAINING PROTEIN"/>
    <property type="match status" value="1"/>
</dbReference>
<reference evidence="8" key="2">
    <citation type="submission" date="2015-08" db="UniProtKB">
        <authorList>
            <consortium name="WormBaseParasite"/>
        </authorList>
    </citation>
    <scope>IDENTIFICATION</scope>
</reference>
<evidence type="ECO:0000256" key="3">
    <source>
        <dbReference type="ARBA" id="ARBA00022989"/>
    </source>
</evidence>
<keyword evidence="2 5" id="KW-0812">Transmembrane</keyword>
<dbReference type="STRING" id="75913.A0A0K0EXM3"/>
<dbReference type="PROSITE" id="PS50850">
    <property type="entry name" value="MFS"/>
    <property type="match status" value="1"/>
</dbReference>
<name>A0A0K0EXM3_STRVS</name>
<dbReference type="GO" id="GO:0015149">
    <property type="term" value="F:hexose transmembrane transporter activity"/>
    <property type="evidence" value="ECO:0007669"/>
    <property type="project" value="TreeGrafter"/>
</dbReference>
<dbReference type="AlphaFoldDB" id="A0A0K0EXM3"/>
<dbReference type="Gene3D" id="1.20.1250.20">
    <property type="entry name" value="MFS general substrate transporter like domains"/>
    <property type="match status" value="1"/>
</dbReference>
<organism evidence="7 8">
    <name type="scientific">Strongyloides venezuelensis</name>
    <name type="common">Threadworm</name>
    <dbReference type="NCBI Taxonomy" id="75913"/>
    <lineage>
        <taxon>Eukaryota</taxon>
        <taxon>Metazoa</taxon>
        <taxon>Ecdysozoa</taxon>
        <taxon>Nematoda</taxon>
        <taxon>Chromadorea</taxon>
        <taxon>Rhabditida</taxon>
        <taxon>Tylenchina</taxon>
        <taxon>Panagrolaimomorpha</taxon>
        <taxon>Strongyloidoidea</taxon>
        <taxon>Strongyloididae</taxon>
        <taxon>Strongyloides</taxon>
    </lineage>
</organism>
<feature type="transmembrane region" description="Helical" evidence="5">
    <location>
        <begin position="144"/>
        <end position="165"/>
    </location>
</feature>
<dbReference type="InterPro" id="IPR020846">
    <property type="entry name" value="MFS_dom"/>
</dbReference>
<proteinExistence type="predicted"/>
<feature type="transmembrane region" description="Helical" evidence="5">
    <location>
        <begin position="427"/>
        <end position="450"/>
    </location>
</feature>
<feature type="transmembrane region" description="Helical" evidence="5">
    <location>
        <begin position="83"/>
        <end position="106"/>
    </location>
</feature>
<keyword evidence="7" id="KW-1185">Reference proteome</keyword>
<feature type="transmembrane region" description="Helical" evidence="5">
    <location>
        <begin position="31"/>
        <end position="51"/>
    </location>
</feature>
<accession>A0A0K0EXM3</accession>
<dbReference type="Pfam" id="PF00083">
    <property type="entry name" value="Sugar_tr"/>
    <property type="match status" value="1"/>
</dbReference>